<dbReference type="Pfam" id="PF06985">
    <property type="entry name" value="HET"/>
    <property type="match status" value="1"/>
</dbReference>
<feature type="domain" description="Heterokaryon incompatibility" evidence="1">
    <location>
        <begin position="3"/>
        <end position="125"/>
    </location>
</feature>
<gene>
    <name evidence="2" type="ORF">OEA41_003996</name>
</gene>
<proteinExistence type="predicted"/>
<dbReference type="AlphaFoldDB" id="A0AAE0DIY4"/>
<name>A0AAE0DIY4_9LECA</name>
<dbReference type="PANTHER" id="PTHR33112">
    <property type="entry name" value="DOMAIN PROTEIN, PUTATIVE-RELATED"/>
    <property type="match status" value="1"/>
</dbReference>
<evidence type="ECO:0000313" key="3">
    <source>
        <dbReference type="Proteomes" id="UP001276659"/>
    </source>
</evidence>
<evidence type="ECO:0000313" key="2">
    <source>
        <dbReference type="EMBL" id="KAK3171912.1"/>
    </source>
</evidence>
<dbReference type="InterPro" id="IPR010730">
    <property type="entry name" value="HET"/>
</dbReference>
<evidence type="ECO:0000259" key="1">
    <source>
        <dbReference type="Pfam" id="PF06985"/>
    </source>
</evidence>
<keyword evidence="3" id="KW-1185">Reference proteome</keyword>
<comment type="caution">
    <text evidence="2">The sequence shown here is derived from an EMBL/GenBank/DDBJ whole genome shotgun (WGS) entry which is preliminary data.</text>
</comment>
<accession>A0AAE0DIY4</accession>
<dbReference type="EMBL" id="JASNWA010000008">
    <property type="protein sequence ID" value="KAK3171912.1"/>
    <property type="molecule type" value="Genomic_DNA"/>
</dbReference>
<reference evidence="2" key="1">
    <citation type="submission" date="2022-11" db="EMBL/GenBank/DDBJ databases">
        <title>Chromosomal genome sequence assembly and mating type (MAT) locus characterization of the leprose asexual lichenized fungus Lepraria neglecta (Nyl.) Erichsen.</title>
        <authorList>
            <person name="Allen J.L."/>
            <person name="Pfeffer B."/>
        </authorList>
    </citation>
    <scope>NUCLEOTIDE SEQUENCE</scope>
    <source>
        <strain evidence="2">Allen 5258</strain>
    </source>
</reference>
<organism evidence="2 3">
    <name type="scientific">Lepraria neglecta</name>
    <dbReference type="NCBI Taxonomy" id="209136"/>
    <lineage>
        <taxon>Eukaryota</taxon>
        <taxon>Fungi</taxon>
        <taxon>Dikarya</taxon>
        <taxon>Ascomycota</taxon>
        <taxon>Pezizomycotina</taxon>
        <taxon>Lecanoromycetes</taxon>
        <taxon>OSLEUM clade</taxon>
        <taxon>Lecanoromycetidae</taxon>
        <taxon>Lecanorales</taxon>
        <taxon>Lecanorineae</taxon>
        <taxon>Stereocaulaceae</taxon>
        <taxon>Lepraria</taxon>
    </lineage>
</organism>
<dbReference type="PANTHER" id="PTHR33112:SF10">
    <property type="entry name" value="TOL"/>
    <property type="match status" value="1"/>
</dbReference>
<dbReference type="Proteomes" id="UP001276659">
    <property type="component" value="Unassembled WGS sequence"/>
</dbReference>
<protein>
    <recommendedName>
        <fullName evidence="1">Heterokaryon incompatibility domain-containing protein</fullName>
    </recommendedName>
</protein>
<sequence>MNCPLPGTFKDAIKVTRKLRSAFGVSYIWIDALCVIQDSVEDWQQESSAMGDTYRSSFCNLAACVGPDSYSGLFQDYDPFSSHTCVVRAAMGDSAQAFYEIENHETLHTDVESSYLESRAWVVQEILLAPRILYFTPHRLIWECGSLGASEKAPNEMLLGSPRKRRWFGGPALLTRTVNEQEHPDYWLYRIWMNTVNDYTGRNLTRSEDKLVAISGLAKQVHTSFAIPDEYVVGLWKRNLLLHMQWRLRYGHQTIRPKPYRAPSWSWASVDGTIYNHRTNQEAVENCSAMVDILKMDITHLTDDIFGQVKSAELLIKGSLLEIELEFQAQSRHQLVTTAHLQWRRETFTKIGEDVIDLDFATSADSAPTSTYCMPFIREKYGESPETLVSLLLERVPGSPGMYQRFGGCDLVRGIRHVLGMARFRELSKDEYIKSHGNGMYTIVIV</sequence>